<dbReference type="InterPro" id="IPR049381">
    <property type="entry name" value="UbiD-like_C"/>
</dbReference>
<gene>
    <name evidence="4" type="ORF">SAMN04489732_13313</name>
</gene>
<feature type="domain" description="3-octaprenyl-4-hydroxybenzoate carboxy-lyase-like N-terminal" evidence="2">
    <location>
        <begin position="12"/>
        <end position="91"/>
    </location>
</feature>
<evidence type="ECO:0000259" key="3">
    <source>
        <dbReference type="Pfam" id="PF20696"/>
    </source>
</evidence>
<proteinExistence type="predicted"/>
<organism evidence="4 5">
    <name type="scientific">Amycolatopsis saalfeldensis</name>
    <dbReference type="NCBI Taxonomy" id="394193"/>
    <lineage>
        <taxon>Bacteria</taxon>
        <taxon>Bacillati</taxon>
        <taxon>Actinomycetota</taxon>
        <taxon>Actinomycetes</taxon>
        <taxon>Pseudonocardiales</taxon>
        <taxon>Pseudonocardiaceae</taxon>
        <taxon>Amycolatopsis</taxon>
    </lineage>
</organism>
<evidence type="ECO:0000259" key="2">
    <source>
        <dbReference type="Pfam" id="PF20695"/>
    </source>
</evidence>
<dbReference type="InterPro" id="IPR048304">
    <property type="entry name" value="UbiD_Rift_dom"/>
</dbReference>
<dbReference type="GO" id="GO:0008694">
    <property type="term" value="F:4-hydroxy-3-polyprenylbenzoate decarboxylase activity"/>
    <property type="evidence" value="ECO:0007669"/>
    <property type="project" value="TreeGrafter"/>
</dbReference>
<dbReference type="EMBL" id="FOEF01000033">
    <property type="protein sequence ID" value="SEP53898.1"/>
    <property type="molecule type" value="Genomic_DNA"/>
</dbReference>
<dbReference type="Pfam" id="PF01977">
    <property type="entry name" value="UbiD"/>
    <property type="match status" value="1"/>
</dbReference>
<dbReference type="STRING" id="394193.SAMN04489732_13313"/>
<reference evidence="5" key="1">
    <citation type="submission" date="2016-10" db="EMBL/GenBank/DDBJ databases">
        <authorList>
            <person name="Varghese N."/>
            <person name="Submissions S."/>
        </authorList>
    </citation>
    <scope>NUCLEOTIDE SEQUENCE [LARGE SCALE GENOMIC DNA]</scope>
    <source>
        <strain evidence="5">DSM 44993</strain>
    </source>
</reference>
<dbReference type="OrthoDB" id="9809841at2"/>
<accession>A0A1H8YRA3</accession>
<dbReference type="RefSeq" id="WP_091628851.1">
    <property type="nucleotide sequence ID" value="NZ_FOEF01000033.1"/>
</dbReference>
<feature type="domain" description="3-octaprenyl-4-hydroxybenzoate carboxy-lyase-like Rift-related" evidence="1">
    <location>
        <begin position="109"/>
        <end position="312"/>
    </location>
</feature>
<protein>
    <submittedName>
        <fullName evidence="4">UbiD family decarboxylase</fullName>
    </submittedName>
</protein>
<sequence>MYPPFDDLRGFLAALDAEKQLLRIDRPVNPEPDLGAAGRAVANLDGKTAPALLFDNIDGFDDARVALNVHGSWANHALMLGMDKNSSIKEQFFELGERWQKFPVPVDRREDAPWQEITVAEGINLFELLPVFRLNPADGGPYLDKAAVVTRDSADPENFGKQNVGIYRLQVKGPDHLGIQSGPPHDFGRHIVNAEQLREGLPIAIAIGNDPILTLAASTPLEYDQSEYEMAGAWRGGVPYPIVRAPYTGLDVPWGSEIVIEGEVHYAEREYEGPFGEFTGSYSGGRELPVVTVKRVHMRRNPIFEHLYLGQPWTEIDYLLALNTSVPIHRRLKADFPEVEAVNAMYTHGLVTIISTRVRHGGFGRVVALRALTTPHGIGYSKIVIVVDETVDPFNLEQVMWALSVKVNPEFDAITLPRMYEIALDPSGHPQGVNGRLILDATTPRHPDRRGEYSQPVSAYPESAAWEDLLRELTR</sequence>
<evidence type="ECO:0000313" key="5">
    <source>
        <dbReference type="Proteomes" id="UP000198582"/>
    </source>
</evidence>
<dbReference type="NCBIfam" id="NF041204">
    <property type="entry name" value="VdcC"/>
    <property type="match status" value="1"/>
</dbReference>
<dbReference type="PANTHER" id="PTHR30108:SF17">
    <property type="entry name" value="FERULIC ACID DECARBOXYLASE 1"/>
    <property type="match status" value="1"/>
</dbReference>
<dbReference type="InterPro" id="IPR053417">
    <property type="entry name" value="PAD_UbiD-like"/>
</dbReference>
<evidence type="ECO:0000313" key="4">
    <source>
        <dbReference type="EMBL" id="SEP53898.1"/>
    </source>
</evidence>
<dbReference type="PANTHER" id="PTHR30108">
    <property type="entry name" value="3-OCTAPRENYL-4-HYDROXYBENZOATE CARBOXY-LYASE-RELATED"/>
    <property type="match status" value="1"/>
</dbReference>
<dbReference type="NCBIfam" id="TIGR00148">
    <property type="entry name" value="UbiD family decarboxylase"/>
    <property type="match status" value="1"/>
</dbReference>
<dbReference type="AlphaFoldDB" id="A0A1H8YRA3"/>
<feature type="domain" description="3-octaprenyl-4-hydroxybenzoate carboxy-lyase-like C-terminal" evidence="3">
    <location>
        <begin position="318"/>
        <end position="441"/>
    </location>
</feature>
<dbReference type="GO" id="GO:0005829">
    <property type="term" value="C:cytosol"/>
    <property type="evidence" value="ECO:0007669"/>
    <property type="project" value="TreeGrafter"/>
</dbReference>
<evidence type="ECO:0000259" key="1">
    <source>
        <dbReference type="Pfam" id="PF01977"/>
    </source>
</evidence>
<dbReference type="SUPFAM" id="SSF50475">
    <property type="entry name" value="FMN-binding split barrel"/>
    <property type="match status" value="1"/>
</dbReference>
<name>A0A1H8YRA3_9PSEU</name>
<keyword evidence="5" id="KW-1185">Reference proteome</keyword>
<dbReference type="Pfam" id="PF20695">
    <property type="entry name" value="UbiD_N"/>
    <property type="match status" value="1"/>
</dbReference>
<dbReference type="Gene3D" id="3.40.1670.10">
    <property type="entry name" value="UbiD C-terminal domain-like"/>
    <property type="match status" value="1"/>
</dbReference>
<dbReference type="GO" id="GO:0006744">
    <property type="term" value="P:ubiquinone biosynthetic process"/>
    <property type="evidence" value="ECO:0007669"/>
    <property type="project" value="TreeGrafter"/>
</dbReference>
<dbReference type="InterPro" id="IPR002830">
    <property type="entry name" value="UbiD"/>
</dbReference>
<dbReference type="Proteomes" id="UP000198582">
    <property type="component" value="Unassembled WGS sequence"/>
</dbReference>
<dbReference type="InterPro" id="IPR049383">
    <property type="entry name" value="UbiD-like_N"/>
</dbReference>
<dbReference type="Pfam" id="PF20696">
    <property type="entry name" value="UbiD_C"/>
    <property type="match status" value="1"/>
</dbReference>
<dbReference type="SUPFAM" id="SSF143968">
    <property type="entry name" value="UbiD C-terminal domain-like"/>
    <property type="match status" value="1"/>
</dbReference>